<feature type="transmembrane region" description="Helical" evidence="1">
    <location>
        <begin position="116"/>
        <end position="135"/>
    </location>
</feature>
<keyword evidence="1" id="KW-0812">Transmembrane</keyword>
<keyword evidence="1" id="KW-1133">Transmembrane helix</keyword>
<gene>
    <name evidence="2" type="ORF">GCM10007977_040270</name>
</gene>
<feature type="transmembrane region" description="Helical" evidence="1">
    <location>
        <begin position="142"/>
        <end position="162"/>
    </location>
</feature>
<reference evidence="2" key="1">
    <citation type="journal article" date="2014" name="Int. J. Syst. Evol. Microbiol.">
        <title>Complete genome sequence of Corynebacterium casei LMG S-19264T (=DSM 44701T), isolated from a smear-ripened cheese.</title>
        <authorList>
            <consortium name="US DOE Joint Genome Institute (JGI-PGF)"/>
            <person name="Walter F."/>
            <person name="Albersmeier A."/>
            <person name="Kalinowski J."/>
            <person name="Ruckert C."/>
        </authorList>
    </citation>
    <scope>NUCLEOTIDE SEQUENCE</scope>
    <source>
        <strain evidence="2">JCM 19831</strain>
    </source>
</reference>
<comment type="caution">
    <text evidence="2">The sequence shown here is derived from an EMBL/GenBank/DDBJ whole genome shotgun (WGS) entry which is preliminary data.</text>
</comment>
<keyword evidence="1" id="KW-0472">Membrane</keyword>
<feature type="transmembrane region" description="Helical" evidence="1">
    <location>
        <begin position="51"/>
        <end position="76"/>
    </location>
</feature>
<feature type="transmembrane region" description="Helical" evidence="1">
    <location>
        <begin position="88"/>
        <end position="110"/>
    </location>
</feature>
<reference evidence="2" key="2">
    <citation type="submission" date="2020-09" db="EMBL/GenBank/DDBJ databases">
        <authorList>
            <person name="Sun Q."/>
            <person name="Ohkuma M."/>
        </authorList>
    </citation>
    <scope>NUCLEOTIDE SEQUENCE</scope>
    <source>
        <strain evidence="2">JCM 19831</strain>
    </source>
</reference>
<feature type="transmembrane region" description="Helical" evidence="1">
    <location>
        <begin position="17"/>
        <end position="39"/>
    </location>
</feature>
<proteinExistence type="predicted"/>
<feature type="transmembrane region" description="Helical" evidence="1">
    <location>
        <begin position="182"/>
        <end position="206"/>
    </location>
</feature>
<dbReference type="EMBL" id="BMPI01000018">
    <property type="protein sequence ID" value="GGM34695.1"/>
    <property type="molecule type" value="Genomic_DNA"/>
</dbReference>
<protein>
    <submittedName>
        <fullName evidence="2">Uncharacterized protein</fullName>
    </submittedName>
</protein>
<evidence type="ECO:0000313" key="3">
    <source>
        <dbReference type="Proteomes" id="UP000642070"/>
    </source>
</evidence>
<organism evidence="2 3">
    <name type="scientific">Dactylosporangium sucinum</name>
    <dbReference type="NCBI Taxonomy" id="1424081"/>
    <lineage>
        <taxon>Bacteria</taxon>
        <taxon>Bacillati</taxon>
        <taxon>Actinomycetota</taxon>
        <taxon>Actinomycetes</taxon>
        <taxon>Micromonosporales</taxon>
        <taxon>Micromonosporaceae</taxon>
        <taxon>Dactylosporangium</taxon>
    </lineage>
</organism>
<accession>A0A917WVZ2</accession>
<dbReference type="Proteomes" id="UP000642070">
    <property type="component" value="Unassembled WGS sequence"/>
</dbReference>
<name>A0A917WVZ2_9ACTN</name>
<dbReference type="AlphaFoldDB" id="A0A917WVZ2"/>
<keyword evidence="3" id="KW-1185">Reference proteome</keyword>
<sequence length="292" mass="29528">MAEPVVGSPDEWRPAGALIVAGLALLLLLLTLFSAWTVISGASSEFLITTLAALVLPSILVATVLAGAALGVVAIGRFADPARVRSRVLAGALGGLPAGLMSLGGTVAAYHNGPSVAFVAAVAAVTGVLGGAVAAIRPISSVAAGVAGGVTVTAIGLLVAYFQNDLVDLFGNQETVGTMAEAAARLQLTTSIVSGVLGGLVAYVFLRRTGLTLPWPAYLLAGAIPGGLELAATLLGWIGRLPLTGIIKDYSSFDAQIVFNRLPEQVNHGMIVFFAGAFTAMIAVGRTLRRAS</sequence>
<evidence type="ECO:0000313" key="2">
    <source>
        <dbReference type="EMBL" id="GGM34695.1"/>
    </source>
</evidence>
<feature type="transmembrane region" description="Helical" evidence="1">
    <location>
        <begin position="218"/>
        <end position="238"/>
    </location>
</feature>
<feature type="transmembrane region" description="Helical" evidence="1">
    <location>
        <begin position="269"/>
        <end position="288"/>
    </location>
</feature>
<evidence type="ECO:0000256" key="1">
    <source>
        <dbReference type="SAM" id="Phobius"/>
    </source>
</evidence>